<name>A0ACC0UAK4_9AGAM</name>
<proteinExistence type="predicted"/>
<keyword evidence="2" id="KW-1185">Reference proteome</keyword>
<protein>
    <submittedName>
        <fullName evidence="1">Uncharacterized protein</fullName>
    </submittedName>
</protein>
<organism evidence="1 2">
    <name type="scientific">Russula earlei</name>
    <dbReference type="NCBI Taxonomy" id="71964"/>
    <lineage>
        <taxon>Eukaryota</taxon>
        <taxon>Fungi</taxon>
        <taxon>Dikarya</taxon>
        <taxon>Basidiomycota</taxon>
        <taxon>Agaricomycotina</taxon>
        <taxon>Agaricomycetes</taxon>
        <taxon>Russulales</taxon>
        <taxon>Russulaceae</taxon>
        <taxon>Russula</taxon>
    </lineage>
</organism>
<sequence length="101" mass="11113">MRVGARRPRRGDEMPWKGVGARTGCGCRLGVCWCSPLMTHGIESRSRDKVEDDAGGDGWQWHERGVRVSVTFRWLLPGAEMVGGDSDDGDEDHQADTDGRG</sequence>
<accession>A0ACC0UAK4</accession>
<reference evidence="1" key="1">
    <citation type="submission" date="2021-03" db="EMBL/GenBank/DDBJ databases">
        <title>Evolutionary priming and transition to the ectomycorrhizal habit in an iconic lineage of mushroom-forming fungi: is preadaptation a requirement?</title>
        <authorList>
            <consortium name="DOE Joint Genome Institute"/>
            <person name="Looney B.P."/>
            <person name="Miyauchi S."/>
            <person name="Morin E."/>
            <person name="Drula E."/>
            <person name="Courty P.E."/>
            <person name="Chicoki N."/>
            <person name="Fauchery L."/>
            <person name="Kohler A."/>
            <person name="Kuo A."/>
            <person name="LaButti K."/>
            <person name="Pangilinan J."/>
            <person name="Lipzen A."/>
            <person name="Riley R."/>
            <person name="Andreopoulos W."/>
            <person name="He G."/>
            <person name="Johnson J."/>
            <person name="Barry K.W."/>
            <person name="Grigoriev I.V."/>
            <person name="Nagy L."/>
            <person name="Hibbett D."/>
            <person name="Henrissat B."/>
            <person name="Matheny P.B."/>
            <person name="Labbe J."/>
            <person name="Martin A.F."/>
        </authorList>
    </citation>
    <scope>NUCLEOTIDE SEQUENCE</scope>
    <source>
        <strain evidence="1">BPL698</strain>
    </source>
</reference>
<dbReference type="Proteomes" id="UP001207468">
    <property type="component" value="Unassembled WGS sequence"/>
</dbReference>
<comment type="caution">
    <text evidence="1">The sequence shown here is derived from an EMBL/GenBank/DDBJ whole genome shotgun (WGS) entry which is preliminary data.</text>
</comment>
<dbReference type="EMBL" id="JAGFNK010000100">
    <property type="protein sequence ID" value="KAI9508124.1"/>
    <property type="molecule type" value="Genomic_DNA"/>
</dbReference>
<evidence type="ECO:0000313" key="1">
    <source>
        <dbReference type="EMBL" id="KAI9508124.1"/>
    </source>
</evidence>
<feature type="non-terminal residue" evidence="1">
    <location>
        <position position="101"/>
    </location>
</feature>
<evidence type="ECO:0000313" key="2">
    <source>
        <dbReference type="Proteomes" id="UP001207468"/>
    </source>
</evidence>
<gene>
    <name evidence="1" type="ORF">F5148DRAFT_1199012</name>
</gene>